<evidence type="ECO:0000256" key="1">
    <source>
        <dbReference type="SAM" id="MobiDB-lite"/>
    </source>
</evidence>
<dbReference type="EMBL" id="FO203427">
    <property type="protein sequence ID" value="CCH48890.1"/>
    <property type="molecule type" value="Genomic_DNA"/>
</dbReference>
<dbReference type="KEGG" id="dpi:BN4_11655"/>
<feature type="region of interest" description="Disordered" evidence="1">
    <location>
        <begin position="1"/>
        <end position="165"/>
    </location>
</feature>
<gene>
    <name evidence="3" type="ordered locus">BN4_11655</name>
</gene>
<evidence type="ECO:0000313" key="4">
    <source>
        <dbReference type="Proteomes" id="UP000011724"/>
    </source>
</evidence>
<organism evidence="3 4">
    <name type="scientific">Pseudodesulfovibrio piezophilus (strain DSM 21447 / JCM 15486 / C1TLV30)</name>
    <name type="common">Desulfovibrio piezophilus</name>
    <dbReference type="NCBI Taxonomy" id="1322246"/>
    <lineage>
        <taxon>Bacteria</taxon>
        <taxon>Pseudomonadati</taxon>
        <taxon>Thermodesulfobacteriota</taxon>
        <taxon>Desulfovibrionia</taxon>
        <taxon>Desulfovibrionales</taxon>
        <taxon>Desulfovibrionaceae</taxon>
    </lineage>
</organism>
<dbReference type="eggNOG" id="COG2931">
    <property type="taxonomic scope" value="Bacteria"/>
</dbReference>
<feature type="compositionally biased region" description="Low complexity" evidence="1">
    <location>
        <begin position="109"/>
        <end position="136"/>
    </location>
</feature>
<keyword evidence="4" id="KW-1185">Reference proteome</keyword>
<reference evidence="4" key="2">
    <citation type="journal article" date="2013" name="Stand. Genomic Sci.">
        <title>Complete genome sequence of Desulfocapsa sulfexigens, a marine deltaproteobacterium specialized in disproportionating inorganic sulfur compounds.</title>
        <authorList>
            <person name="Finster K.W."/>
            <person name="Kjeldsen K.U."/>
            <person name="Kube M."/>
            <person name="Reinhardt R."/>
            <person name="Mussmann M."/>
            <person name="Amann R."/>
            <person name="Schreiber L."/>
        </authorList>
    </citation>
    <scope>NUCLEOTIDE SEQUENCE [LARGE SCALE GENOMIC DNA]</scope>
    <source>
        <strain evidence="4">DSM 10523 / SB164P1</strain>
    </source>
</reference>
<name>M1WM30_PSEP2</name>
<feature type="domain" description="RapA2 cadherin-like" evidence="2">
    <location>
        <begin position="953"/>
        <end position="1020"/>
    </location>
</feature>
<dbReference type="RefSeq" id="WP_015414934.1">
    <property type="nucleotide sequence ID" value="NC_020409.1"/>
</dbReference>
<dbReference type="PATRIC" id="fig|879567.3.peg.1736"/>
<dbReference type="OrthoDB" id="5454111at2"/>
<sequence>MADDNVNDIPIPDGDEESLREQQDEQAAEGARQASEDAEKLRAEEFPQQGLLTGDDEQPFGSRKDDESLLSEGEGAAADTAPGTDPIAVNRVETPESQAAPAPEADAVQPGDAAAPPEAQAAPGGATQAAPSSSSSVLRNEGTDPDVSLAAPDGETEESAPEAPPADVIVTEGEDPIITTAQAPALNVELAQVNEDGTVPLIIEATLQDTDQGGETLSILISGLPEGAVLSAGTDLGDGVWELTAEDLDGLTLSPPPDSNVDFTLSVTATSTGSDGSTASVEQDLPVDVIGVADEADFTASLGEATEDQNMPFDISGSLTDTDGSETLTYVVSDIPDGFSLTAGTDNGDGTWTLTSDEASGLELVPPADFSGDVDLTVTAITTESDGSTASSTSSVSGSFTPVADAPDVTVSDATGSEDGSIALDISAALTDTDGSETISVVVSNIPDGSTLSSGTDNGDGTWTLTAEELTDLTITPPEHFSGSLNLTVAATSTDANGDTATTSAPLRVDVAAVVDAPTLSTSAAVGSEDVPVQLDIASSLVDTDGSETLSLNLSGIPDGISLSAGTDNGDGSWTLTSPQLSGLTMTMPRDYKGNFDITVEATSTESVGGETAVVTAVVPVTVNAVADTPALTVIPAVSSEDTSMALTIETSVTDTSGTESITDVVVSGLPAGATLSAGTDNGDGSWSLAPADLEGLILSPPADSNVDFTLTVTSTAREPNGSTAQSVAMLPVSITGVADTPTVTTIDAEGNEDSWIQVQAGGALTDTDSSESLSFSITDLPTGASLNVGTQNPDGSWDVSSEDIGNLYVRPPSNYSGTFDITVTSLATENDGDIATASEPVSVTVNAVADAARSRARDVSGDEDNDVPLDLSASVRDDSEVIESVVITGVPEGFSIVGGTDLGGDWSVPAESLDSLSIRAPQDYSGTVNLGFDVTTLEPENGSTRTTSRSFDVTFEAVADAPIITANNVTTLEDTPVQLDLLAQLTDTDLSETLEVTVSGVPAGASLSSGTDNGDGSWTIDPADLGTVTLTPPQHFSGEIALEFTATSTESSNNDTVSRTAGFTVGVTGVADIPEITVVDVQGTEDTEIALTVRAELEDADGSESLYVEFSGVPEGATFSAGTMLDNGNWLIPSGDLDSLTMTPPPDSNVDFTLTARSLAIEADGDRVYSVPQDINVSLQGDPDVPIVTMEGARGDEDTSISLNFTAESTDTDGSETISYVVSNIPAGASLSAGTFIGNGRWAVSAEDMPTLSVTPPSDYSGTFDLSVTVVVQEDDGRQSQEEYSVPVTVDPVVDQTDRGSVGGSASYGTAGGLEDTAIALNVDPGLTDADGSETVLWVDVSGLPVGATLSAGTEDPDNPGVFRILPSEFAGLTVTPPENSDVDFDLTVQATIQESGGATVVSEGQLHVEVHAVADAPLLETTSLLGLVNLGAEASLTDTDGSESLSFILSGFLGLNVAPSAGINLGNGSYLLTEDQLDGLSLSSDTLALGTTLLATLHAVSTEAENGDTAVTSESVLLQVSASIDLGGDLLGGGLPDPGTIIDGSIIGTPMTLEVNQPTGSEDSPFAVDISADFGTGGSQYGVIISNLPEGARPNTGYYDPVNDQWVISGDDPSLLENLEITPPADFAGALDFTVSIAKTGEDGLTQQTSTVVTATLDPVVDSPQISLGNPEGTEDTPFLLDLNVNVTDGSEQITSVVISNLPSGATILGATDLGDGRFEVGPDQLDQVQFSPPENAHGDFSFTVDAVVEESDGTQSSFSSDLGVSIQAVADPASISVTDASGLEDTAIPLNIDVDLVDTDGSETTSLTLSGVPTDSLFSAGINNGDGSWTFTPGQLDGLTFTPPPNASGDFELTLSVYTLEESTGEVAVSTQAVTVSVEGEADDVPVDSIGTSGDEDTAIPIELSYSSIDTDGSETVTAVLTGIPAGASLSAGVVQGDGSWLVQGEDLPDLTITPPLDFSGSIDIHAEIVVTEADGDSVSTGTDFSVEVIPVADNPNLSPQSVVGDEDTAIPLDLQASVSDAGEILEVSVSDLPAGATLSAGTKNSDGSWTLSASDLPGLTLLPDQNQSGDYTLSVTATSTEPETGETAQTSATFDVSITPVADAPTLIVDAATGDEDTTIPLDIEASLTDISEVLSVTLSQLPEGASLSAGINNPDGSWTLAPEDLPGLTLTPADNQSGDYTITVTATSQDGASQAETISDLSLSITPVADTPNLIVAPAVGLEDTAISLDIQAALLDTSEVLEVTIEGVPTDATLSAGTQNPDGSWSLLAADLDGLRLFPAEDQSGDYTLTVTATALDGAAEAEVVVDLPLSILPVADTPNLIVAPAVGLEDTAISLDIQAALLDTSEVLEVTIEGVPTDATLSAGTQNPDGSWSLLAADLDGLRLFPAEDQSGDYTLTVTATALDGAAEAEVVVDLPLSILPVADTPNLVVLPAVGLEDTAISLDIQTSLLDTSELLEITIEGVPTDATLSAGTQNPDGSWSLLAADLDGLTLTPPPDSAEDFDLTVTATALDGSSEASTTVTLNVDVIGDPDVPTFSVLDVLGDQDQPIALSIDAQTDLPGELLTVTISGVPDGGSLTAGQDNGGGSWTLSSDEVPGLSLNPPEGFTGLLDLTVEATVEQDGSSITLTENVSVEVLSVDLGLSTEAQLYTDILGLGTQTNDGSDATLAQALDHTLNGQDMIADSLDNSLLEEPVTNDGDLGAADNTELLDPIIEQIMPPEE</sequence>
<reference evidence="3 4" key="1">
    <citation type="journal article" date="2013" name="PLoS ONE">
        <title>The first genomic and proteomic characterization of a deep-sea sulfate reducer: insights into the piezophilic lifestyle of Desulfovibrio piezophilus.</title>
        <authorList>
            <person name="Pradel N."/>
            <person name="Ji B."/>
            <person name="Gimenez G."/>
            <person name="Talla E."/>
            <person name="Lenoble P."/>
            <person name="Garel M."/>
            <person name="Tamburini C."/>
            <person name="Fourquet P."/>
            <person name="Lebrun R."/>
            <person name="Bertin P."/>
            <person name="Denis Y."/>
            <person name="Pophillat M."/>
            <person name="Barbe V."/>
            <person name="Ollivier B."/>
            <person name="Dolla A."/>
        </authorList>
    </citation>
    <scope>NUCLEOTIDE SEQUENCE [LARGE SCALE GENOMIC DNA]</scope>
    <source>
        <strain evidence="4">DSM 10523 / SB164P1</strain>
    </source>
</reference>
<feature type="compositionally biased region" description="Basic and acidic residues" evidence="1">
    <location>
        <begin position="34"/>
        <end position="45"/>
    </location>
</feature>
<dbReference type="Pfam" id="PF17803">
    <property type="entry name" value="Cadherin_4"/>
    <property type="match status" value="1"/>
</dbReference>
<accession>M1WM30</accession>
<dbReference type="InterPro" id="IPR040853">
    <property type="entry name" value="RapA2_cadherin-like"/>
</dbReference>
<evidence type="ECO:0000313" key="3">
    <source>
        <dbReference type="EMBL" id="CCH48890.1"/>
    </source>
</evidence>
<proteinExistence type="predicted"/>
<dbReference type="STRING" id="1322246.BN4_11655"/>
<evidence type="ECO:0000259" key="2">
    <source>
        <dbReference type="Pfam" id="PF17803"/>
    </source>
</evidence>
<dbReference type="Proteomes" id="UP000011724">
    <property type="component" value="Chromosome"/>
</dbReference>
<protein>
    <recommendedName>
        <fullName evidence="2">RapA2 cadherin-like domain-containing protein</fullName>
    </recommendedName>
</protein>
<dbReference type="BioCyc" id="DPIE1322246:BN4_RS08300-MONOMER"/>
<dbReference type="HOGENOM" id="CLU_225177_0_0_7"/>